<name>A0A9D1Z9G7_9ACTN</name>
<dbReference type="Proteomes" id="UP000824133">
    <property type="component" value="Unassembled WGS sequence"/>
</dbReference>
<comment type="caution">
    <text evidence="2">The sequence shown here is derived from an EMBL/GenBank/DDBJ whole genome shotgun (WGS) entry which is preliminary data.</text>
</comment>
<dbReference type="GO" id="GO:0009055">
    <property type="term" value="F:electron transfer activity"/>
    <property type="evidence" value="ECO:0007669"/>
    <property type="project" value="InterPro"/>
</dbReference>
<proteinExistence type="predicted"/>
<organism evidence="2 3">
    <name type="scientific">Candidatus Olsenella excrementavium</name>
    <dbReference type="NCBI Taxonomy" id="2838709"/>
    <lineage>
        <taxon>Bacteria</taxon>
        <taxon>Bacillati</taxon>
        <taxon>Actinomycetota</taxon>
        <taxon>Coriobacteriia</taxon>
        <taxon>Coriobacteriales</taxon>
        <taxon>Atopobiaceae</taxon>
        <taxon>Olsenella</taxon>
    </lineage>
</organism>
<feature type="domain" description="Flavodoxin" evidence="1">
    <location>
        <begin position="5"/>
        <end position="146"/>
    </location>
</feature>
<dbReference type="EMBL" id="DXCP01000023">
    <property type="protein sequence ID" value="HIY79401.1"/>
    <property type="molecule type" value="Genomic_DNA"/>
</dbReference>
<sequence>MGTAVVYCSQTGFTERYARWLAESLGTRAIPFSERASAGATDAETLVFLSWFHAGGLKGARWLRDLMDEHPERRYAVVGVGAYPMPSEEWPGSETDAAFEQTFPQDRYPRLARFYCQGGFDFDRLCALDRLAMRAFFRMQAKEARTDPRVAFALNAMREGFDGTRREYLQPVLEHLYSMK</sequence>
<reference evidence="2" key="1">
    <citation type="journal article" date="2021" name="PeerJ">
        <title>Extensive microbial diversity within the chicken gut microbiome revealed by metagenomics and culture.</title>
        <authorList>
            <person name="Gilroy R."/>
            <person name="Ravi A."/>
            <person name="Getino M."/>
            <person name="Pursley I."/>
            <person name="Horton D.L."/>
            <person name="Alikhan N.F."/>
            <person name="Baker D."/>
            <person name="Gharbi K."/>
            <person name="Hall N."/>
            <person name="Watson M."/>
            <person name="Adriaenssens E.M."/>
            <person name="Foster-Nyarko E."/>
            <person name="Jarju S."/>
            <person name="Secka A."/>
            <person name="Antonio M."/>
            <person name="Oren A."/>
            <person name="Chaudhuri R.R."/>
            <person name="La Ragione R."/>
            <person name="Hildebrand F."/>
            <person name="Pallen M.J."/>
        </authorList>
    </citation>
    <scope>NUCLEOTIDE SEQUENCE</scope>
    <source>
        <strain evidence="2">ChiHjej10B9-743</strain>
    </source>
</reference>
<dbReference type="InterPro" id="IPR026816">
    <property type="entry name" value="Flavodoxin_dom"/>
</dbReference>
<accession>A0A9D1Z9G7</accession>
<dbReference type="Pfam" id="PF12724">
    <property type="entry name" value="Flavodoxin_5"/>
    <property type="match status" value="1"/>
</dbReference>
<gene>
    <name evidence="2" type="ORF">IAA42_03095</name>
</gene>
<evidence type="ECO:0000313" key="3">
    <source>
        <dbReference type="Proteomes" id="UP000824133"/>
    </source>
</evidence>
<dbReference type="Gene3D" id="3.40.50.360">
    <property type="match status" value="1"/>
</dbReference>
<dbReference type="InterPro" id="IPR029039">
    <property type="entry name" value="Flavoprotein-like_sf"/>
</dbReference>
<evidence type="ECO:0000313" key="2">
    <source>
        <dbReference type="EMBL" id="HIY79401.1"/>
    </source>
</evidence>
<protein>
    <submittedName>
        <fullName evidence="2">Flavodoxin domain-containing protein</fullName>
    </submittedName>
</protein>
<dbReference type="PROSITE" id="PS00201">
    <property type="entry name" value="FLAVODOXIN"/>
    <property type="match status" value="1"/>
</dbReference>
<dbReference type="SUPFAM" id="SSF52218">
    <property type="entry name" value="Flavoproteins"/>
    <property type="match status" value="1"/>
</dbReference>
<dbReference type="InterPro" id="IPR001226">
    <property type="entry name" value="Flavodoxin_CS"/>
</dbReference>
<dbReference type="AlphaFoldDB" id="A0A9D1Z9G7"/>
<dbReference type="GO" id="GO:0010181">
    <property type="term" value="F:FMN binding"/>
    <property type="evidence" value="ECO:0007669"/>
    <property type="project" value="InterPro"/>
</dbReference>
<reference evidence="2" key="2">
    <citation type="submission" date="2021-04" db="EMBL/GenBank/DDBJ databases">
        <authorList>
            <person name="Gilroy R."/>
        </authorList>
    </citation>
    <scope>NUCLEOTIDE SEQUENCE</scope>
    <source>
        <strain evidence="2">ChiHjej10B9-743</strain>
    </source>
</reference>
<evidence type="ECO:0000259" key="1">
    <source>
        <dbReference type="Pfam" id="PF12724"/>
    </source>
</evidence>